<evidence type="ECO:0000256" key="1">
    <source>
        <dbReference type="SAM" id="MobiDB-lite"/>
    </source>
</evidence>
<dbReference type="RefSeq" id="WP_240262809.1">
    <property type="nucleotide sequence ID" value="NZ_CP092488.2"/>
</dbReference>
<evidence type="ECO:0000313" key="4">
    <source>
        <dbReference type="Proteomes" id="UP001055336"/>
    </source>
</evidence>
<protein>
    <recommendedName>
        <fullName evidence="5">Secreted protein</fullName>
    </recommendedName>
</protein>
<proteinExistence type="predicted"/>
<dbReference type="Proteomes" id="UP001055336">
    <property type="component" value="Chromosome"/>
</dbReference>
<keyword evidence="4" id="KW-1185">Reference proteome</keyword>
<feature type="region of interest" description="Disordered" evidence="1">
    <location>
        <begin position="94"/>
        <end position="115"/>
    </location>
</feature>
<name>A0ABY3VNP5_9MYCO</name>
<organism evidence="3 4">
    <name type="scientific">Mycobacterium paraterrae</name>
    <dbReference type="NCBI Taxonomy" id="577492"/>
    <lineage>
        <taxon>Bacteria</taxon>
        <taxon>Bacillati</taxon>
        <taxon>Actinomycetota</taxon>
        <taxon>Actinomycetes</taxon>
        <taxon>Mycobacteriales</taxon>
        <taxon>Mycobacteriaceae</taxon>
        <taxon>Mycobacterium</taxon>
    </lineage>
</organism>
<feature type="signal peptide" evidence="2">
    <location>
        <begin position="1"/>
        <end position="25"/>
    </location>
</feature>
<dbReference type="EMBL" id="CP092488">
    <property type="protein sequence ID" value="UMB71055.1"/>
    <property type="molecule type" value="Genomic_DNA"/>
</dbReference>
<accession>A0ABY3VNP5</accession>
<evidence type="ECO:0000313" key="3">
    <source>
        <dbReference type="EMBL" id="UMB71055.1"/>
    </source>
</evidence>
<evidence type="ECO:0000256" key="2">
    <source>
        <dbReference type="SAM" id="SignalP"/>
    </source>
</evidence>
<keyword evidence="2" id="KW-0732">Signal</keyword>
<sequence>MPTMKHVTMLALIAAAALTAPVAHAAPAPPPADPHKPDLGAHYCPGGGTVDMMSPVEPSCDGVPYDDGSYWRAINRGAPGTAALVIVQCVKPPPPPGLFTPPQQGPVPAPPGSCQ</sequence>
<feature type="chain" id="PRO_5046132134" description="Secreted protein" evidence="2">
    <location>
        <begin position="26"/>
        <end position="115"/>
    </location>
</feature>
<evidence type="ECO:0008006" key="5">
    <source>
        <dbReference type="Google" id="ProtNLM"/>
    </source>
</evidence>
<gene>
    <name evidence="3" type="ORF">MKK62_07190</name>
</gene>
<reference evidence="3" key="1">
    <citation type="submission" date="2022-08" db="EMBL/GenBank/DDBJ databases">
        <title>Whole genome sequencing of non-tuberculosis mycobacteria type-strains.</title>
        <authorList>
            <person name="Igarashi Y."/>
            <person name="Osugi A."/>
            <person name="Mitarai S."/>
        </authorList>
    </citation>
    <scope>NUCLEOTIDE SEQUENCE</scope>
    <source>
        <strain evidence="3">DSM 45127</strain>
    </source>
</reference>